<evidence type="ECO:0000256" key="12">
    <source>
        <dbReference type="ARBA" id="ARBA00022786"/>
    </source>
</evidence>
<dbReference type="InterPro" id="IPR044066">
    <property type="entry name" value="TRIAD_supradom"/>
</dbReference>
<keyword evidence="6" id="KW-0963">Cytoplasm</keyword>
<comment type="similarity">
    <text evidence="17">Belongs to the RBR family. Parkin subfamily.</text>
</comment>
<dbReference type="SUPFAM" id="SSF57850">
    <property type="entry name" value="RING/U-box"/>
    <property type="match status" value="2"/>
</dbReference>
<evidence type="ECO:0000256" key="17">
    <source>
        <dbReference type="ARBA" id="ARBA00029442"/>
    </source>
</evidence>
<dbReference type="GO" id="GO:0006914">
    <property type="term" value="P:autophagy"/>
    <property type="evidence" value="ECO:0007669"/>
    <property type="project" value="UniProtKB-KW"/>
</dbReference>
<comment type="catalytic activity">
    <reaction evidence="1">
        <text>[E2 ubiquitin-conjugating enzyme]-S-ubiquitinyl-L-cysteine + [acceptor protein]-L-lysine = [E2 ubiquitin-conjugating enzyme]-L-cysteine + [acceptor protein]-N(6)-ubiquitinyl-L-lysine.</text>
        <dbReference type="EC" id="2.3.2.31"/>
    </reaction>
</comment>
<dbReference type="EC" id="2.3.2.31" evidence="5"/>
<dbReference type="SMART" id="SM00647">
    <property type="entry name" value="IBR"/>
    <property type="match status" value="2"/>
</dbReference>
<dbReference type="Pfam" id="PF22605">
    <property type="entry name" value="IBR_2"/>
    <property type="match status" value="1"/>
</dbReference>
<dbReference type="Pfam" id="PF17976">
    <property type="entry name" value="zf-RING_12"/>
    <property type="match status" value="1"/>
</dbReference>
<dbReference type="InterPro" id="IPR003977">
    <property type="entry name" value="Parkin"/>
</dbReference>
<organism evidence="21 22">
    <name type="scientific">Setaria digitata</name>
    <dbReference type="NCBI Taxonomy" id="48799"/>
    <lineage>
        <taxon>Eukaryota</taxon>
        <taxon>Metazoa</taxon>
        <taxon>Ecdysozoa</taxon>
        <taxon>Nematoda</taxon>
        <taxon>Chromadorea</taxon>
        <taxon>Rhabditida</taxon>
        <taxon>Spirurina</taxon>
        <taxon>Spiruromorpha</taxon>
        <taxon>Filarioidea</taxon>
        <taxon>Setariidae</taxon>
        <taxon>Setaria</taxon>
    </lineage>
</organism>
<protein>
    <recommendedName>
        <fullName evidence="18">E3 ubiquitin-protein ligase parkin</fullName>
        <ecNumber evidence="5">2.3.2.31</ecNumber>
    </recommendedName>
</protein>
<dbReference type="InterPro" id="IPR054694">
    <property type="entry name" value="Parkin-like_IBR"/>
</dbReference>
<feature type="domain" description="RING-type" evidence="20">
    <location>
        <begin position="294"/>
        <end position="489"/>
    </location>
</feature>
<dbReference type="InterPro" id="IPR031127">
    <property type="entry name" value="E3_UB_ligase_RBR"/>
</dbReference>
<evidence type="ECO:0000313" key="21">
    <source>
        <dbReference type="Proteomes" id="UP000887581"/>
    </source>
</evidence>
<evidence type="ECO:0000256" key="8">
    <source>
        <dbReference type="ARBA" id="ARBA00022679"/>
    </source>
</evidence>
<keyword evidence="7" id="KW-0597">Phosphoprotein</keyword>
<dbReference type="InterPro" id="IPR000626">
    <property type="entry name" value="Ubiquitin-like_dom"/>
</dbReference>
<evidence type="ECO:0000256" key="10">
    <source>
        <dbReference type="ARBA" id="ARBA00022737"/>
    </source>
</evidence>
<evidence type="ECO:0000256" key="5">
    <source>
        <dbReference type="ARBA" id="ARBA00012251"/>
    </source>
</evidence>
<dbReference type="GO" id="GO:0008270">
    <property type="term" value="F:zinc ion binding"/>
    <property type="evidence" value="ECO:0007669"/>
    <property type="project" value="UniProtKB-KW"/>
</dbReference>
<evidence type="ECO:0000256" key="14">
    <source>
        <dbReference type="ARBA" id="ARBA00022843"/>
    </source>
</evidence>
<keyword evidence="21" id="KW-1185">Reference proteome</keyword>
<reference evidence="22" key="1">
    <citation type="submission" date="2022-11" db="UniProtKB">
        <authorList>
            <consortium name="WormBaseParasite"/>
        </authorList>
    </citation>
    <scope>IDENTIFICATION</scope>
</reference>
<dbReference type="Pfam" id="PF17978">
    <property type="entry name" value="zf-RING_14"/>
    <property type="match status" value="1"/>
</dbReference>
<evidence type="ECO:0000256" key="11">
    <source>
        <dbReference type="ARBA" id="ARBA00022771"/>
    </source>
</evidence>
<keyword evidence="13" id="KW-0862">Zinc</keyword>
<evidence type="ECO:0000256" key="6">
    <source>
        <dbReference type="ARBA" id="ARBA00022490"/>
    </source>
</evidence>
<dbReference type="CDD" id="cd17039">
    <property type="entry name" value="Ubl_ubiquitin_like"/>
    <property type="match status" value="1"/>
</dbReference>
<keyword evidence="8" id="KW-0808">Transferase</keyword>
<evidence type="ECO:0000256" key="16">
    <source>
        <dbReference type="ARBA" id="ARBA00023128"/>
    </source>
</evidence>
<dbReference type="PANTHER" id="PTHR11685">
    <property type="entry name" value="RBR FAMILY RING FINGER AND IBR DOMAIN-CONTAINING"/>
    <property type="match status" value="1"/>
</dbReference>
<evidence type="ECO:0000256" key="3">
    <source>
        <dbReference type="ARBA" id="ARBA00004514"/>
    </source>
</evidence>
<dbReference type="GO" id="GO:0061630">
    <property type="term" value="F:ubiquitin protein ligase activity"/>
    <property type="evidence" value="ECO:0007669"/>
    <property type="project" value="UniProtKB-EC"/>
</dbReference>
<keyword evidence="14" id="KW-0832">Ubl conjugation</keyword>
<dbReference type="GO" id="GO:0009893">
    <property type="term" value="P:positive regulation of metabolic process"/>
    <property type="evidence" value="ECO:0007669"/>
    <property type="project" value="UniProtKB-ARBA"/>
</dbReference>
<dbReference type="GO" id="GO:0005829">
    <property type="term" value="C:cytosol"/>
    <property type="evidence" value="ECO:0007669"/>
    <property type="project" value="UniProtKB-SubCell"/>
</dbReference>
<evidence type="ECO:0000313" key="22">
    <source>
        <dbReference type="WBParaSite" id="sdigi.contig1.g174.t1"/>
    </source>
</evidence>
<dbReference type="Proteomes" id="UP000887581">
    <property type="component" value="Unplaced"/>
</dbReference>
<keyword evidence="16" id="KW-0496">Mitochondrion</keyword>
<dbReference type="InterPro" id="IPR029071">
    <property type="entry name" value="Ubiquitin-like_domsf"/>
</dbReference>
<dbReference type="InterPro" id="IPR041170">
    <property type="entry name" value="Znf-RING_14"/>
</dbReference>
<evidence type="ECO:0000256" key="2">
    <source>
        <dbReference type="ARBA" id="ARBA00004173"/>
    </source>
</evidence>
<evidence type="ECO:0000256" key="4">
    <source>
        <dbReference type="ARBA" id="ARBA00004906"/>
    </source>
</evidence>
<dbReference type="InterPro" id="IPR002867">
    <property type="entry name" value="IBR_dom"/>
</dbReference>
<evidence type="ECO:0000259" key="19">
    <source>
        <dbReference type="PROSITE" id="PS50053"/>
    </source>
</evidence>
<evidence type="ECO:0000256" key="9">
    <source>
        <dbReference type="ARBA" id="ARBA00022723"/>
    </source>
</evidence>
<keyword evidence="10" id="KW-0677">Repeat</keyword>
<keyword evidence="11" id="KW-0863">Zinc-finger</keyword>
<comment type="subcellular location">
    <subcellularLocation>
        <location evidence="3">Cytoplasm</location>
        <location evidence="3">Cytosol</location>
    </subcellularLocation>
    <subcellularLocation>
        <location evidence="2">Mitochondrion</location>
    </subcellularLocation>
</comment>
<evidence type="ECO:0000256" key="18">
    <source>
        <dbReference type="ARBA" id="ARBA00029536"/>
    </source>
</evidence>
<dbReference type="InterPro" id="IPR041565">
    <property type="entry name" value="Parkin_Znf-RING"/>
</dbReference>
<keyword evidence="12" id="KW-0833">Ubl conjugation pathway</keyword>
<dbReference type="PRINTS" id="PR01475">
    <property type="entry name" value="PARKIN"/>
</dbReference>
<dbReference type="WBParaSite" id="sdigi.contig1.g174.t1">
    <property type="protein sequence ID" value="sdigi.contig1.g174.t1"/>
    <property type="gene ID" value="sdigi.contig1.g174"/>
</dbReference>
<evidence type="ECO:0000256" key="1">
    <source>
        <dbReference type="ARBA" id="ARBA00001798"/>
    </source>
</evidence>
<dbReference type="GO" id="GO:0016567">
    <property type="term" value="P:protein ubiquitination"/>
    <property type="evidence" value="ECO:0007669"/>
    <property type="project" value="InterPro"/>
</dbReference>
<comment type="pathway">
    <text evidence="4">Protein modification; protein ubiquitination.</text>
</comment>
<evidence type="ECO:0000256" key="7">
    <source>
        <dbReference type="ARBA" id="ARBA00022553"/>
    </source>
</evidence>
<accession>A0A915PH85</accession>
<dbReference type="Gene3D" id="1.20.120.1750">
    <property type="match status" value="1"/>
</dbReference>
<sequence>MGFNEEGNHDHKKLKYYCEATRTMLVDGGTLNRRKKALINRRILRYIFLELRKREDDLISSGPFFRSFYLSNADIEFTKTRKIDEWVISLWRFSLAKNEMQLPITVWSREPWYRKRLSHLKGIVIEVERDDTVADVASKLSARLGILNSNFLFILCGNKLTSDTPISALFLGPQTSLTAVITERCSSDEDGKQETESSSSATNNRLSEIASFKVFCKKCNSLKDGKLRVYCAECSSGSLILNREPNGWNDVLQINAIKADCKDCERETAAHFCFKCIDCGQVAVPLTHVRNFRSADTCSICYDSRMKLNCNHHTCLECFSTYIKTAFTEHQFAFFPPNGYTVSCPVYGCRGCVVDTHCFYLLGKANYDEYQRQAAERFVTLEEEGVFCPKANCGACFLWEFDPSYPKITCPECHFSFCGLCRQMECACLEADATKNTIERTCRRCPCCGTPTERNGGCAHMHCIQCGEHWCFLCVRSWKEDCQWDHWFD</sequence>
<name>A0A915PH85_9BILA</name>
<dbReference type="GO" id="GO:0005739">
    <property type="term" value="C:mitochondrion"/>
    <property type="evidence" value="ECO:0007669"/>
    <property type="project" value="UniProtKB-SubCell"/>
</dbReference>
<dbReference type="PROSITE" id="PS50053">
    <property type="entry name" value="UBIQUITIN_2"/>
    <property type="match status" value="1"/>
</dbReference>
<evidence type="ECO:0000259" key="20">
    <source>
        <dbReference type="PROSITE" id="PS51873"/>
    </source>
</evidence>
<keyword evidence="9" id="KW-0479">Metal-binding</keyword>
<dbReference type="SUPFAM" id="SSF54236">
    <property type="entry name" value="Ubiquitin-like"/>
    <property type="match status" value="1"/>
</dbReference>
<proteinExistence type="inferred from homology"/>
<feature type="domain" description="Ubiquitin-like" evidence="19">
    <location>
        <begin position="102"/>
        <end position="186"/>
    </location>
</feature>
<dbReference type="AlphaFoldDB" id="A0A915PH85"/>
<evidence type="ECO:0000256" key="15">
    <source>
        <dbReference type="ARBA" id="ARBA00023006"/>
    </source>
</evidence>
<evidence type="ECO:0000256" key="13">
    <source>
        <dbReference type="ARBA" id="ARBA00022833"/>
    </source>
</evidence>
<keyword evidence="15" id="KW-0072">Autophagy</keyword>
<dbReference type="PROSITE" id="PS51873">
    <property type="entry name" value="TRIAD"/>
    <property type="match status" value="1"/>
</dbReference>